<feature type="compositionally biased region" description="Basic and acidic residues" evidence="1">
    <location>
        <begin position="524"/>
        <end position="540"/>
    </location>
</feature>
<feature type="compositionally biased region" description="Acidic residues" evidence="1">
    <location>
        <begin position="491"/>
        <end position="504"/>
    </location>
</feature>
<feature type="compositionally biased region" description="Low complexity" evidence="1">
    <location>
        <begin position="459"/>
        <end position="469"/>
    </location>
</feature>
<feature type="region of interest" description="Disordered" evidence="1">
    <location>
        <begin position="491"/>
        <end position="580"/>
    </location>
</feature>
<proteinExistence type="predicted"/>
<dbReference type="AlphaFoldDB" id="A0A316VSD2"/>
<accession>A0A316VSD2</accession>
<dbReference type="OrthoDB" id="3389361at2759"/>
<evidence type="ECO:0000313" key="2">
    <source>
        <dbReference type="EMBL" id="PWN40124.1"/>
    </source>
</evidence>
<evidence type="ECO:0000313" key="3">
    <source>
        <dbReference type="Proteomes" id="UP000245783"/>
    </source>
</evidence>
<dbReference type="Proteomes" id="UP000245783">
    <property type="component" value="Unassembled WGS sequence"/>
</dbReference>
<feature type="region of interest" description="Disordered" evidence="1">
    <location>
        <begin position="446"/>
        <end position="470"/>
    </location>
</feature>
<feature type="compositionally biased region" description="Low complexity" evidence="1">
    <location>
        <begin position="505"/>
        <end position="515"/>
    </location>
</feature>
<keyword evidence="3" id="KW-1185">Reference proteome</keyword>
<dbReference type="InParanoid" id="A0A316VSD2"/>
<feature type="compositionally biased region" description="Acidic residues" evidence="1">
    <location>
        <begin position="447"/>
        <end position="458"/>
    </location>
</feature>
<organism evidence="2 3">
    <name type="scientific">Ceraceosorus guamensis</name>
    <dbReference type="NCBI Taxonomy" id="1522189"/>
    <lineage>
        <taxon>Eukaryota</taxon>
        <taxon>Fungi</taxon>
        <taxon>Dikarya</taxon>
        <taxon>Basidiomycota</taxon>
        <taxon>Ustilaginomycotina</taxon>
        <taxon>Exobasidiomycetes</taxon>
        <taxon>Ceraceosorales</taxon>
        <taxon>Ceraceosoraceae</taxon>
        <taxon>Ceraceosorus</taxon>
    </lineage>
</organism>
<reference evidence="2 3" key="1">
    <citation type="journal article" date="2018" name="Mol. Biol. Evol.">
        <title>Broad Genomic Sampling Reveals a Smut Pathogenic Ancestry of the Fungal Clade Ustilaginomycotina.</title>
        <authorList>
            <person name="Kijpornyongpan T."/>
            <person name="Mondo S.J."/>
            <person name="Barry K."/>
            <person name="Sandor L."/>
            <person name="Lee J."/>
            <person name="Lipzen A."/>
            <person name="Pangilinan J."/>
            <person name="LaButti K."/>
            <person name="Hainaut M."/>
            <person name="Henrissat B."/>
            <person name="Grigoriev I.V."/>
            <person name="Spatafora J.W."/>
            <person name="Aime M.C."/>
        </authorList>
    </citation>
    <scope>NUCLEOTIDE SEQUENCE [LARGE SCALE GENOMIC DNA]</scope>
    <source>
        <strain evidence="2 3">MCA 4658</strain>
    </source>
</reference>
<evidence type="ECO:0000256" key="1">
    <source>
        <dbReference type="SAM" id="MobiDB-lite"/>
    </source>
</evidence>
<name>A0A316VSD2_9BASI</name>
<protein>
    <submittedName>
        <fullName evidence="2">Uncharacterized protein</fullName>
    </submittedName>
</protein>
<gene>
    <name evidence="2" type="ORF">IE81DRAFT_349544</name>
</gene>
<dbReference type="STRING" id="1522189.A0A316VSD2"/>
<feature type="compositionally biased region" description="Acidic residues" evidence="1">
    <location>
        <begin position="547"/>
        <end position="560"/>
    </location>
</feature>
<dbReference type="RefSeq" id="XP_025367284.1">
    <property type="nucleotide sequence ID" value="XM_025516405.1"/>
</dbReference>
<dbReference type="EMBL" id="KZ819429">
    <property type="protein sequence ID" value="PWN40124.1"/>
    <property type="molecule type" value="Genomic_DNA"/>
</dbReference>
<dbReference type="GeneID" id="37038275"/>
<sequence length="828" mass="91268">MYATYAGCCHCSVPNGPQLQVQEDAEADGSVGSRREQWVAEDWSVWSIIDPAPSATVMEWRRNDGEQDVERFLIALAGPLALNTVRGGLHCCFNPSDPYRDAVIALLEAAGVENGRPTLDLVDVRIDTLICNNLAALRHMAPNMRAPCPETVQRVIDMASRARVSAANGPRSLVLLKDNMAEDLYNAADDYGLHGLGCGQGPALYQRMLTLVDYPFNGEVYDGVGRRRKVQAFVRRHVVDLFPWSCHEHLLFYFVLCLRVVLRTGATVIRLTSHPVKFLLLDCANQILHYIATVTGADVLTRVLLGKLPITALLVVMNKSHSINKKYRRQLKWLKPSNWIDSCGSIHDFTLQISGTTNGRGDSLATFVFVIALDEGALKYCLLYAKDFARLIYLSMAIFRAAEQGLELLELDVLIHASQVANLLVLTQACLKKLLRTRRFFMPLEQLPDDNDDDDNDSNVDLNDFWSDNNDNDDDNLDGFGGAYDDDLDGFDDFDDLDDNDDANGDTNGRDNFNNFHEDDDDDDNKHAHKDDDDSLHDFHGGAGGPNDDDDDDDDNIDNNDDYHENSIHQRATSGSAARRLALAETTNSAPYKCEELRTSGFCTHTGACPAPKPSLLHCNKGLAEESIKKRNVGIDATRTRPTLPWTSGEIKRQNILTVRKPGSKEQSLQWKMNPSLSCPASLDAAAAAKWHLPLPEGVLIAQSAGGYSSSVAKTKAKGYSPESAAAYAQQRSYCARGGNSALRNTPFFNTLASAKGSKHKAGRARPARLFMIASHLCVAVLNHLAVVGDAMLDHFAVEGAPCLTGVDMVHYLAKHQWDLQVHCQLCV</sequence>